<organism evidence="1 2">
    <name type="scientific">Bacillus wiedmannii</name>
    <dbReference type="NCBI Taxonomy" id="1890302"/>
    <lineage>
        <taxon>Bacteria</taxon>
        <taxon>Bacillati</taxon>
        <taxon>Bacillota</taxon>
        <taxon>Bacilli</taxon>
        <taxon>Bacillales</taxon>
        <taxon>Bacillaceae</taxon>
        <taxon>Bacillus</taxon>
        <taxon>Bacillus cereus group</taxon>
    </lineage>
</organism>
<proteinExistence type="predicted"/>
<dbReference type="GO" id="GO:0016874">
    <property type="term" value="F:ligase activity"/>
    <property type="evidence" value="ECO:0007669"/>
    <property type="project" value="UniProtKB-KW"/>
</dbReference>
<sequence>MGLLLFYVLVKKWLVYSPIIFPLNDRVLSTRYRIHTNYAKFYKIVERTTGYEIDQ</sequence>
<dbReference type="AlphaFoldDB" id="A0AB73SEL3"/>
<gene>
    <name evidence="1" type="ORF">CN694_18820</name>
</gene>
<reference evidence="1 2" key="1">
    <citation type="submission" date="2017-09" db="EMBL/GenBank/DDBJ databases">
        <title>Large-scale bioinformatics analysis of Bacillus genomes uncovers conserved roles of natural products in bacterial physiology.</title>
        <authorList>
            <consortium name="Agbiome Team Llc"/>
            <person name="Bleich R.M."/>
            <person name="Kirk G.J."/>
            <person name="Santa Maria K.C."/>
            <person name="Allen S.E."/>
            <person name="Farag S."/>
            <person name="Shank E.A."/>
            <person name="Bowers A."/>
        </authorList>
    </citation>
    <scope>NUCLEOTIDE SEQUENCE [LARGE SCALE GENOMIC DNA]</scope>
    <source>
        <strain evidence="1 2">AFS000414</strain>
    </source>
</reference>
<name>A0AB73SEL3_9BACI</name>
<keyword evidence="1" id="KW-0436">Ligase</keyword>
<evidence type="ECO:0000313" key="2">
    <source>
        <dbReference type="Proteomes" id="UP000220435"/>
    </source>
</evidence>
<protein>
    <submittedName>
        <fullName evidence="1">D-alanine--D-alanine ligase</fullName>
    </submittedName>
</protein>
<dbReference type="EMBL" id="NUFG01000011">
    <property type="protein sequence ID" value="PEK23403.1"/>
    <property type="molecule type" value="Genomic_DNA"/>
</dbReference>
<comment type="caution">
    <text evidence="1">The sequence shown here is derived from an EMBL/GenBank/DDBJ whole genome shotgun (WGS) entry which is preliminary data.</text>
</comment>
<accession>A0AB73SEL3</accession>
<evidence type="ECO:0000313" key="1">
    <source>
        <dbReference type="EMBL" id="PEK23403.1"/>
    </source>
</evidence>
<dbReference type="Proteomes" id="UP000220435">
    <property type="component" value="Unassembled WGS sequence"/>
</dbReference>